<proteinExistence type="predicted"/>
<reference evidence="1 2" key="1">
    <citation type="submission" date="2018-06" db="EMBL/GenBank/DDBJ databases">
        <authorList>
            <consortium name="Pathogen Informatics"/>
            <person name="Doyle S."/>
        </authorList>
    </citation>
    <scope>NUCLEOTIDE SEQUENCE [LARGE SCALE GENOMIC DNA]</scope>
    <source>
        <strain evidence="1 2">NCTC9149</strain>
    </source>
</reference>
<name>A0A7H4NX52_9ENTR</name>
<dbReference type="RefSeq" id="WP_158414306.1">
    <property type="nucleotide sequence ID" value="NZ_CABGUY010000001.1"/>
</dbReference>
<dbReference type="AlphaFoldDB" id="A0A7H4NX52"/>
<dbReference type="Proteomes" id="UP000254571">
    <property type="component" value="Unassembled WGS sequence"/>
</dbReference>
<sequence>MLFPLVMIIDDFPAYLNTDLIQSGMINIQYWLKRHQEASADNRHVQGNVQ</sequence>
<organism evidence="1 2">
    <name type="scientific">Klebsiella grimontii</name>
    <dbReference type="NCBI Taxonomy" id="2058152"/>
    <lineage>
        <taxon>Bacteria</taxon>
        <taxon>Pseudomonadati</taxon>
        <taxon>Pseudomonadota</taxon>
        <taxon>Gammaproteobacteria</taxon>
        <taxon>Enterobacterales</taxon>
        <taxon>Enterobacteriaceae</taxon>
        <taxon>Klebsiella/Raoultella group</taxon>
        <taxon>Klebsiella</taxon>
    </lineage>
</organism>
<evidence type="ECO:0000313" key="2">
    <source>
        <dbReference type="Proteomes" id="UP000254571"/>
    </source>
</evidence>
<accession>A0A7H4NX52</accession>
<comment type="caution">
    <text evidence="1">The sequence shown here is derived from an EMBL/GenBank/DDBJ whole genome shotgun (WGS) entry which is preliminary data.</text>
</comment>
<evidence type="ECO:0000313" key="1">
    <source>
        <dbReference type="EMBL" id="STW04767.1"/>
    </source>
</evidence>
<gene>
    <name evidence="1" type="ORF">NCTC9149_01124</name>
</gene>
<dbReference type="EMBL" id="UGMX01000002">
    <property type="protein sequence ID" value="STW04767.1"/>
    <property type="molecule type" value="Genomic_DNA"/>
</dbReference>
<protein>
    <submittedName>
        <fullName evidence="1">MdtM family protein</fullName>
    </submittedName>
</protein>